<dbReference type="EMBL" id="MZGX01000036">
    <property type="protein sequence ID" value="OPX42025.1"/>
    <property type="molecule type" value="Genomic_DNA"/>
</dbReference>
<dbReference type="AlphaFoldDB" id="A0A1V4SEX9"/>
<proteinExistence type="predicted"/>
<organism evidence="1 2">
    <name type="scientific">Ruminiclostridium hungatei</name>
    <name type="common">Clostridium hungatei</name>
    <dbReference type="NCBI Taxonomy" id="48256"/>
    <lineage>
        <taxon>Bacteria</taxon>
        <taxon>Bacillati</taxon>
        <taxon>Bacillota</taxon>
        <taxon>Clostridia</taxon>
        <taxon>Eubacteriales</taxon>
        <taxon>Oscillospiraceae</taxon>
        <taxon>Ruminiclostridium</taxon>
    </lineage>
</organism>
<sequence length="107" mass="11562">MAMGNTGTVNITPEMMRNALNVIEEYRTNTGNMHTQLGDTLTTLLSSSFSGNAADGFKIFYDKNIEPAVGEGLTKLLDALKQIVEETLKAIPDVNGLDDQLADGNKQ</sequence>
<evidence type="ECO:0008006" key="3">
    <source>
        <dbReference type="Google" id="ProtNLM"/>
    </source>
</evidence>
<keyword evidence="2" id="KW-1185">Reference proteome</keyword>
<reference evidence="1 2" key="1">
    <citation type="submission" date="2017-03" db="EMBL/GenBank/DDBJ databases">
        <title>Genome sequence of Clostridium hungatei DSM 14427.</title>
        <authorList>
            <person name="Poehlein A."/>
            <person name="Daniel R."/>
        </authorList>
    </citation>
    <scope>NUCLEOTIDE SEQUENCE [LARGE SCALE GENOMIC DNA]</scope>
    <source>
        <strain evidence="1 2">DSM 14427</strain>
    </source>
</reference>
<dbReference type="SUPFAM" id="SSF140453">
    <property type="entry name" value="EsxAB dimer-like"/>
    <property type="match status" value="1"/>
</dbReference>
<dbReference type="Proteomes" id="UP000191554">
    <property type="component" value="Unassembled WGS sequence"/>
</dbReference>
<gene>
    <name evidence="1" type="ORF">CLHUN_40840</name>
</gene>
<evidence type="ECO:0000313" key="2">
    <source>
        <dbReference type="Proteomes" id="UP000191554"/>
    </source>
</evidence>
<evidence type="ECO:0000313" key="1">
    <source>
        <dbReference type="EMBL" id="OPX42025.1"/>
    </source>
</evidence>
<accession>A0A1V4SEX9</accession>
<dbReference type="InterPro" id="IPR036689">
    <property type="entry name" value="ESAT-6-like_sf"/>
</dbReference>
<dbReference type="STRING" id="48256.CLHUN_40840"/>
<protein>
    <recommendedName>
        <fullName evidence="3">WXG100 family type VII secretion target</fullName>
    </recommendedName>
</protein>
<dbReference type="RefSeq" id="WP_080066540.1">
    <property type="nucleotide sequence ID" value="NZ_MZGX01000036.1"/>
</dbReference>
<comment type="caution">
    <text evidence="1">The sequence shown here is derived from an EMBL/GenBank/DDBJ whole genome shotgun (WGS) entry which is preliminary data.</text>
</comment>
<dbReference type="Gene3D" id="1.10.287.1060">
    <property type="entry name" value="ESAT-6-like"/>
    <property type="match status" value="1"/>
</dbReference>
<name>A0A1V4SEX9_RUMHU</name>
<dbReference type="OrthoDB" id="2084036at2"/>